<evidence type="ECO:0000256" key="3">
    <source>
        <dbReference type="ARBA" id="ARBA00023125"/>
    </source>
</evidence>
<evidence type="ECO:0000256" key="1">
    <source>
        <dbReference type="ARBA" id="ARBA00009437"/>
    </source>
</evidence>
<reference evidence="6" key="2">
    <citation type="submission" date="2020-09" db="EMBL/GenBank/DDBJ databases">
        <authorList>
            <person name="Sun Q."/>
            <person name="Zhou Y."/>
        </authorList>
    </citation>
    <scope>NUCLEOTIDE SEQUENCE</scope>
    <source>
        <strain evidence="6">CGMCC 1.7081</strain>
    </source>
</reference>
<evidence type="ECO:0000313" key="6">
    <source>
        <dbReference type="EMBL" id="GHG92844.1"/>
    </source>
</evidence>
<keyword evidence="2" id="KW-0805">Transcription regulation</keyword>
<dbReference type="RefSeq" id="WP_205620488.1">
    <property type="nucleotide sequence ID" value="NZ_BNAP01000010.1"/>
</dbReference>
<evidence type="ECO:0000313" key="7">
    <source>
        <dbReference type="Proteomes" id="UP000611500"/>
    </source>
</evidence>
<evidence type="ECO:0000259" key="5">
    <source>
        <dbReference type="PROSITE" id="PS50931"/>
    </source>
</evidence>
<gene>
    <name evidence="6" type="ORF">GCM10010961_24930</name>
</gene>
<dbReference type="PANTHER" id="PTHR30537:SF72">
    <property type="entry name" value="LYSR FAMILY TRANSCRIPTIONAL REGULATOR"/>
    <property type="match status" value="1"/>
</dbReference>
<dbReference type="GO" id="GO:0003700">
    <property type="term" value="F:DNA-binding transcription factor activity"/>
    <property type="evidence" value="ECO:0007669"/>
    <property type="project" value="InterPro"/>
</dbReference>
<accession>A0A8J3H974</accession>
<reference evidence="6" key="1">
    <citation type="journal article" date="2014" name="Int. J. Syst. Evol. Microbiol.">
        <title>Complete genome sequence of Corynebacterium casei LMG S-19264T (=DSM 44701T), isolated from a smear-ripened cheese.</title>
        <authorList>
            <consortium name="US DOE Joint Genome Institute (JGI-PGF)"/>
            <person name="Walter F."/>
            <person name="Albersmeier A."/>
            <person name="Kalinowski J."/>
            <person name="Ruckert C."/>
        </authorList>
    </citation>
    <scope>NUCLEOTIDE SEQUENCE</scope>
    <source>
        <strain evidence="6">CGMCC 1.7081</strain>
    </source>
</reference>
<dbReference type="Pfam" id="PF00126">
    <property type="entry name" value="HTH_1"/>
    <property type="match status" value="1"/>
</dbReference>
<evidence type="ECO:0000256" key="2">
    <source>
        <dbReference type="ARBA" id="ARBA00023015"/>
    </source>
</evidence>
<dbReference type="SUPFAM" id="SSF53850">
    <property type="entry name" value="Periplasmic binding protein-like II"/>
    <property type="match status" value="1"/>
</dbReference>
<keyword evidence="3" id="KW-0238">DNA-binding</keyword>
<dbReference type="CDD" id="cd08476">
    <property type="entry name" value="PBP2_CrgA_like_7"/>
    <property type="match status" value="1"/>
</dbReference>
<dbReference type="SUPFAM" id="SSF46785">
    <property type="entry name" value="Winged helix' DNA-binding domain"/>
    <property type="match status" value="1"/>
</dbReference>
<dbReference type="Proteomes" id="UP000611500">
    <property type="component" value="Unassembled WGS sequence"/>
</dbReference>
<comment type="caution">
    <text evidence="6">The sequence shown here is derived from an EMBL/GenBank/DDBJ whole genome shotgun (WGS) entry which is preliminary data.</text>
</comment>
<dbReference type="InterPro" id="IPR000847">
    <property type="entry name" value="LysR_HTH_N"/>
</dbReference>
<keyword evidence="7" id="KW-1185">Reference proteome</keyword>
<dbReference type="InterPro" id="IPR036390">
    <property type="entry name" value="WH_DNA-bd_sf"/>
</dbReference>
<dbReference type="FunFam" id="1.10.10.10:FF:000001">
    <property type="entry name" value="LysR family transcriptional regulator"/>
    <property type="match status" value="1"/>
</dbReference>
<sequence length="303" mass="33503">MSTIMPTSMDSLGALNVFVQAAETRSFTVTGRKLGVSSSAVGKAIARLEDRLGVRLFHRSTRAITLTPEGQMFLERCRRVLSEMEAAELELAQTRAHPAGQLRVSLPLVGMLMMPTLSAFMQAWPEIELDLDFSDRLVDVIEEGFDAVIRSGAPTDSRLMTRRLGTTGFRIVGAPTYFERHGTPRSASELAHHHCLHHRFPSTGKLERWHIDGVEDGALPRTAISSAIEPLLDMAVHGRGIACLPDFAVRAQCADGRLVSVLDEAVTGTVEFRVYWPSNRYLSPKLRVFVDFMAENLFANGPR</sequence>
<dbReference type="Gene3D" id="3.40.190.290">
    <property type="match status" value="1"/>
</dbReference>
<comment type="similarity">
    <text evidence="1">Belongs to the LysR transcriptional regulatory family.</text>
</comment>
<dbReference type="EMBL" id="BNAP01000010">
    <property type="protein sequence ID" value="GHG92844.1"/>
    <property type="molecule type" value="Genomic_DNA"/>
</dbReference>
<proteinExistence type="inferred from homology"/>
<keyword evidence="4" id="KW-0804">Transcription</keyword>
<organism evidence="6 7">
    <name type="scientific">Pseudodonghicola xiamenensis</name>
    <dbReference type="NCBI Taxonomy" id="337702"/>
    <lineage>
        <taxon>Bacteria</taxon>
        <taxon>Pseudomonadati</taxon>
        <taxon>Pseudomonadota</taxon>
        <taxon>Alphaproteobacteria</taxon>
        <taxon>Rhodobacterales</taxon>
        <taxon>Paracoccaceae</taxon>
        <taxon>Pseudodonghicola</taxon>
    </lineage>
</organism>
<protein>
    <submittedName>
        <fullName evidence="6">LysR family transcriptional regulator</fullName>
    </submittedName>
</protein>
<dbReference type="PROSITE" id="PS50931">
    <property type="entry name" value="HTH_LYSR"/>
    <property type="match status" value="1"/>
</dbReference>
<dbReference type="GO" id="GO:0006351">
    <property type="term" value="P:DNA-templated transcription"/>
    <property type="evidence" value="ECO:0007669"/>
    <property type="project" value="TreeGrafter"/>
</dbReference>
<dbReference type="InterPro" id="IPR058163">
    <property type="entry name" value="LysR-type_TF_proteobact-type"/>
</dbReference>
<dbReference type="InterPro" id="IPR036388">
    <property type="entry name" value="WH-like_DNA-bd_sf"/>
</dbReference>
<dbReference type="PANTHER" id="PTHR30537">
    <property type="entry name" value="HTH-TYPE TRANSCRIPTIONAL REGULATOR"/>
    <property type="match status" value="1"/>
</dbReference>
<name>A0A8J3H974_9RHOB</name>
<dbReference type="InterPro" id="IPR005119">
    <property type="entry name" value="LysR_subst-bd"/>
</dbReference>
<dbReference type="GO" id="GO:0043565">
    <property type="term" value="F:sequence-specific DNA binding"/>
    <property type="evidence" value="ECO:0007669"/>
    <property type="project" value="TreeGrafter"/>
</dbReference>
<dbReference type="Pfam" id="PF03466">
    <property type="entry name" value="LysR_substrate"/>
    <property type="match status" value="1"/>
</dbReference>
<feature type="domain" description="HTH lysR-type" evidence="5">
    <location>
        <begin position="10"/>
        <end position="67"/>
    </location>
</feature>
<dbReference type="AlphaFoldDB" id="A0A8J3H974"/>
<dbReference type="Gene3D" id="1.10.10.10">
    <property type="entry name" value="Winged helix-like DNA-binding domain superfamily/Winged helix DNA-binding domain"/>
    <property type="match status" value="1"/>
</dbReference>
<evidence type="ECO:0000256" key="4">
    <source>
        <dbReference type="ARBA" id="ARBA00023163"/>
    </source>
</evidence>